<keyword evidence="2" id="KW-0677">Repeat</keyword>
<dbReference type="AlphaFoldDB" id="D8SJX8"/>
<feature type="repeat" description="RCC1" evidence="6">
    <location>
        <begin position="85"/>
        <end position="141"/>
    </location>
</feature>
<dbReference type="SMART" id="SM00064">
    <property type="entry name" value="FYVE"/>
    <property type="match status" value="1"/>
</dbReference>
<keyword evidence="4" id="KW-0862">Zinc</keyword>
<evidence type="ECO:0000256" key="1">
    <source>
        <dbReference type="ARBA" id="ARBA00022723"/>
    </source>
</evidence>
<dbReference type="GO" id="GO:0008270">
    <property type="term" value="F:zinc ion binding"/>
    <property type="evidence" value="ECO:0007669"/>
    <property type="project" value="UniProtKB-KW"/>
</dbReference>
<dbReference type="HOGENOM" id="CLU_005343_0_0_1"/>
<feature type="domain" description="FYVE-type" evidence="9">
    <location>
        <begin position="473"/>
        <end position="535"/>
    </location>
</feature>
<dbReference type="PROSITE" id="PS51514">
    <property type="entry name" value="BRX"/>
    <property type="match status" value="1"/>
</dbReference>
<dbReference type="InterPro" id="IPR011011">
    <property type="entry name" value="Znf_FYVE_PHD"/>
</dbReference>
<evidence type="ECO:0000256" key="7">
    <source>
        <dbReference type="SAM" id="Coils"/>
    </source>
</evidence>
<feature type="repeat" description="RCC1" evidence="6">
    <location>
        <begin position="142"/>
        <end position="193"/>
    </location>
</feature>
<keyword evidence="12" id="KW-1185">Reference proteome</keyword>
<evidence type="ECO:0000256" key="2">
    <source>
        <dbReference type="ARBA" id="ARBA00022737"/>
    </source>
</evidence>
<feature type="repeat" description="RCC1" evidence="6">
    <location>
        <begin position="365"/>
        <end position="414"/>
    </location>
</feature>
<evidence type="ECO:0000313" key="12">
    <source>
        <dbReference type="Proteomes" id="UP000001514"/>
    </source>
</evidence>
<gene>
    <name evidence="11" type="ORF">SELMODRAFT_180358</name>
</gene>
<feature type="repeat" description="RCC1" evidence="6">
    <location>
        <begin position="194"/>
        <end position="248"/>
    </location>
</feature>
<proteinExistence type="predicted"/>
<dbReference type="SUPFAM" id="SSF50985">
    <property type="entry name" value="RCC1/BLIP-II"/>
    <property type="match status" value="1"/>
</dbReference>
<dbReference type="InterPro" id="IPR027988">
    <property type="entry name" value="BRX_N"/>
</dbReference>
<feature type="repeat" description="RCC1" evidence="6">
    <location>
        <begin position="415"/>
        <end position="466"/>
    </location>
</feature>
<dbReference type="PRINTS" id="PR00633">
    <property type="entry name" value="RCCNDNSATION"/>
</dbReference>
<feature type="repeat" description="RCC1" evidence="6">
    <location>
        <begin position="249"/>
        <end position="300"/>
    </location>
</feature>
<sequence length="863" mass="92533">MVDRRTDCYGSPPRNGVGKTFPSGALYTVDSFKGRSAAHSAANAEGLRSRGGALIDASVWTATSMSSAVSSSSQGSGQEEGDVFGELWMWGEGIGDGGVTKKLDTSFRTDAFLPRAVRSLVVLDVQQIACGVRHTALVTRQGEVFSWGEESGGRLGHGVDADVAHPQLIDSLASSTVQYVACGEYHSCAVTQSGDLYTWGDGTHNFGLLGHGNSISHWTPKRVGGPLEGVRVSSVACGPWHTVLVTSTGQLFSFGDGTFGVLGHGDRKSASMPREVESLKGLKTLRAACGPWHTAAVVEVMSRYSNAGSSLSGKLFTWGDGDKNRLGHGDKEQKLVPTCVAALVDHNFRQVACGHSLTVALTTTGHLYTMGSVSYGQLGDPQATGRLPGVLRLGRTLIEEVSCGAYHVAALTSKGDVCTWGKGANGRLGHGDAEDRDVPTLVEALRDKQVKKVSCGSSFTSAICLHKSGPGVGTGNSMCSGCRQPFGFTRKKHNCYNCGLPYCHSCSSKKALYASQAPNPRKLHRVCDTCFLKMSRSSVSVTAPKENSETRFLKVQTKGDLFKQTDVKTTKRSKRPDSTSRVSPMPNGLLQWGGVNAPAAFNAFLDAAKSIPQSRVGSRAVSPLSRRPSPPRSATPIPTVGGLTSPKHEVEGVKLKNESLILEISRLKAQVEKLTRRCESHEKELLHSSKQIQDAFAVAGAESAKCKAAKEVIMSLTAQLKDLAERMPPGSYRTRPEPPSAPLPEDGTRSHGNVVCDVPARLSDVDTSRLHDQADGRASNSATSESGVEEWVEQDQPGVYITLTALPGGGKDLKRVRFSRKRFSEKQAEIWWQENRHRVYEQYNVRGKVPGSSRPNNASTIKD</sequence>
<evidence type="ECO:0000313" key="11">
    <source>
        <dbReference type="EMBL" id="EFJ15128.1"/>
    </source>
</evidence>
<dbReference type="Proteomes" id="UP000001514">
    <property type="component" value="Unassembled WGS sequence"/>
</dbReference>
<dbReference type="Gramene" id="EFJ15128">
    <property type="protein sequence ID" value="EFJ15128"/>
    <property type="gene ID" value="SELMODRAFT_180358"/>
</dbReference>
<dbReference type="Gene3D" id="2.130.10.30">
    <property type="entry name" value="Regulator of chromosome condensation 1/beta-lactamase-inhibitor protein II"/>
    <property type="match status" value="3"/>
</dbReference>
<feature type="coiled-coil region" evidence="7">
    <location>
        <begin position="650"/>
        <end position="726"/>
    </location>
</feature>
<dbReference type="KEGG" id="smo:SELMODRAFT_180358"/>
<dbReference type="Gene3D" id="3.30.40.10">
    <property type="entry name" value="Zinc/RING finger domain, C3HC4 (zinc finger)"/>
    <property type="match status" value="1"/>
</dbReference>
<feature type="region of interest" description="Disordered" evidence="8">
    <location>
        <begin position="766"/>
        <end position="793"/>
    </location>
</feature>
<dbReference type="PROSITE" id="PS50178">
    <property type="entry name" value="ZF_FYVE"/>
    <property type="match status" value="1"/>
</dbReference>
<dbReference type="OMA" id="RVNFLFE"/>
<evidence type="ECO:0000256" key="5">
    <source>
        <dbReference type="PROSITE-ProRule" id="PRU00091"/>
    </source>
</evidence>
<feature type="region of interest" description="Disordered" evidence="8">
    <location>
        <begin position="566"/>
        <end position="589"/>
    </location>
</feature>
<dbReference type="EMBL" id="GL377624">
    <property type="protein sequence ID" value="EFJ15128.1"/>
    <property type="molecule type" value="Genomic_DNA"/>
</dbReference>
<dbReference type="PROSITE" id="PS00626">
    <property type="entry name" value="RCC1_2"/>
    <property type="match status" value="3"/>
</dbReference>
<organism evidence="12">
    <name type="scientific">Selaginella moellendorffii</name>
    <name type="common">Spikemoss</name>
    <dbReference type="NCBI Taxonomy" id="88036"/>
    <lineage>
        <taxon>Eukaryota</taxon>
        <taxon>Viridiplantae</taxon>
        <taxon>Streptophyta</taxon>
        <taxon>Embryophyta</taxon>
        <taxon>Tracheophyta</taxon>
        <taxon>Lycopodiopsida</taxon>
        <taxon>Selaginellales</taxon>
        <taxon>Selaginellaceae</taxon>
        <taxon>Selaginella</taxon>
    </lineage>
</organism>
<keyword evidence="1" id="KW-0479">Metal-binding</keyword>
<dbReference type="InterPro" id="IPR009091">
    <property type="entry name" value="RCC1/BLIP-II"/>
</dbReference>
<protein>
    <submittedName>
        <fullName evidence="11">Uncharacterized protein</fullName>
    </submittedName>
</protein>
<dbReference type="OrthoDB" id="5981550at2759"/>
<dbReference type="InterPro" id="IPR013591">
    <property type="entry name" value="Brevis_radix_dom"/>
</dbReference>
<feature type="domain" description="BRX" evidence="10">
    <location>
        <begin position="789"/>
        <end position="844"/>
    </location>
</feature>
<feature type="compositionally biased region" description="Basic and acidic residues" evidence="8">
    <location>
        <begin position="766"/>
        <end position="775"/>
    </location>
</feature>
<evidence type="ECO:0000256" key="4">
    <source>
        <dbReference type="ARBA" id="ARBA00022833"/>
    </source>
</evidence>
<dbReference type="PROSITE" id="PS50012">
    <property type="entry name" value="RCC1_3"/>
    <property type="match status" value="7"/>
</dbReference>
<dbReference type="SUPFAM" id="SSF57903">
    <property type="entry name" value="FYVE/PHD zinc finger"/>
    <property type="match status" value="1"/>
</dbReference>
<evidence type="ECO:0000256" key="6">
    <source>
        <dbReference type="PROSITE-ProRule" id="PRU00235"/>
    </source>
</evidence>
<feature type="region of interest" description="Disordered" evidence="8">
    <location>
        <begin position="615"/>
        <end position="645"/>
    </location>
</feature>
<dbReference type="Pfam" id="PF08381">
    <property type="entry name" value="BRX"/>
    <property type="match status" value="1"/>
</dbReference>
<evidence type="ECO:0000259" key="10">
    <source>
        <dbReference type="PROSITE" id="PS51514"/>
    </source>
</evidence>
<dbReference type="InParanoid" id="D8SJX8"/>
<reference evidence="11 12" key="1">
    <citation type="journal article" date="2011" name="Science">
        <title>The Selaginella genome identifies genetic changes associated with the evolution of vascular plants.</title>
        <authorList>
            <person name="Banks J.A."/>
            <person name="Nishiyama T."/>
            <person name="Hasebe M."/>
            <person name="Bowman J.L."/>
            <person name="Gribskov M."/>
            <person name="dePamphilis C."/>
            <person name="Albert V.A."/>
            <person name="Aono N."/>
            <person name="Aoyama T."/>
            <person name="Ambrose B.A."/>
            <person name="Ashton N.W."/>
            <person name="Axtell M.J."/>
            <person name="Barker E."/>
            <person name="Barker M.S."/>
            <person name="Bennetzen J.L."/>
            <person name="Bonawitz N.D."/>
            <person name="Chapple C."/>
            <person name="Cheng C."/>
            <person name="Correa L.G."/>
            <person name="Dacre M."/>
            <person name="DeBarry J."/>
            <person name="Dreyer I."/>
            <person name="Elias M."/>
            <person name="Engstrom E.M."/>
            <person name="Estelle M."/>
            <person name="Feng L."/>
            <person name="Finet C."/>
            <person name="Floyd S.K."/>
            <person name="Frommer W.B."/>
            <person name="Fujita T."/>
            <person name="Gramzow L."/>
            <person name="Gutensohn M."/>
            <person name="Harholt J."/>
            <person name="Hattori M."/>
            <person name="Heyl A."/>
            <person name="Hirai T."/>
            <person name="Hiwatashi Y."/>
            <person name="Ishikawa M."/>
            <person name="Iwata M."/>
            <person name="Karol K.G."/>
            <person name="Koehler B."/>
            <person name="Kolukisaoglu U."/>
            <person name="Kubo M."/>
            <person name="Kurata T."/>
            <person name="Lalonde S."/>
            <person name="Li K."/>
            <person name="Li Y."/>
            <person name="Litt A."/>
            <person name="Lyons E."/>
            <person name="Manning G."/>
            <person name="Maruyama T."/>
            <person name="Michael T.P."/>
            <person name="Mikami K."/>
            <person name="Miyazaki S."/>
            <person name="Morinaga S."/>
            <person name="Murata T."/>
            <person name="Mueller-Roeber B."/>
            <person name="Nelson D.R."/>
            <person name="Obara M."/>
            <person name="Oguri Y."/>
            <person name="Olmstead R.G."/>
            <person name="Onodera N."/>
            <person name="Petersen B.L."/>
            <person name="Pils B."/>
            <person name="Prigge M."/>
            <person name="Rensing S.A."/>
            <person name="Riano-Pachon D.M."/>
            <person name="Roberts A.W."/>
            <person name="Sato Y."/>
            <person name="Scheller H.V."/>
            <person name="Schulz B."/>
            <person name="Schulz C."/>
            <person name="Shakirov E.V."/>
            <person name="Shibagaki N."/>
            <person name="Shinohara N."/>
            <person name="Shippen D.E."/>
            <person name="Soerensen I."/>
            <person name="Sotooka R."/>
            <person name="Sugimoto N."/>
            <person name="Sugita M."/>
            <person name="Sumikawa N."/>
            <person name="Tanurdzic M."/>
            <person name="Theissen G."/>
            <person name="Ulvskov P."/>
            <person name="Wakazuki S."/>
            <person name="Weng J.K."/>
            <person name="Willats W.W."/>
            <person name="Wipf D."/>
            <person name="Wolf P.G."/>
            <person name="Yang L."/>
            <person name="Zimmer A.D."/>
            <person name="Zhu Q."/>
            <person name="Mitros T."/>
            <person name="Hellsten U."/>
            <person name="Loque D."/>
            <person name="Otillar R."/>
            <person name="Salamov A."/>
            <person name="Schmutz J."/>
            <person name="Shapiro H."/>
            <person name="Lindquist E."/>
            <person name="Lucas S."/>
            <person name="Rokhsar D."/>
            <person name="Grigoriev I.V."/>
        </authorList>
    </citation>
    <scope>NUCLEOTIDE SEQUENCE [LARGE SCALE GENOMIC DNA]</scope>
</reference>
<dbReference type="InterPro" id="IPR017455">
    <property type="entry name" value="Znf_FYVE-rel"/>
</dbReference>
<feature type="compositionally biased region" description="Low complexity" evidence="8">
    <location>
        <begin position="618"/>
        <end position="627"/>
    </location>
</feature>
<dbReference type="InterPro" id="IPR013083">
    <property type="entry name" value="Znf_RING/FYVE/PHD"/>
</dbReference>
<dbReference type="PANTHER" id="PTHR22870:SF437">
    <property type="entry name" value="REGULATOR OF CHROMOSOME CONDENSATION (RCC1) FAMILY WITH FYVE ZINC FINGER DOMAIN-CONTAINING PROTEIN"/>
    <property type="match status" value="1"/>
</dbReference>
<dbReference type="eggNOG" id="ENOG502QSCJ">
    <property type="taxonomic scope" value="Eukaryota"/>
</dbReference>
<dbReference type="InterPro" id="IPR000306">
    <property type="entry name" value="Znf_FYVE"/>
</dbReference>
<keyword evidence="7" id="KW-0175">Coiled coil</keyword>
<dbReference type="PANTHER" id="PTHR22870">
    <property type="entry name" value="REGULATOR OF CHROMOSOME CONDENSATION"/>
    <property type="match status" value="1"/>
</dbReference>
<dbReference type="CDD" id="cd00065">
    <property type="entry name" value="FYVE_like_SF"/>
    <property type="match status" value="1"/>
</dbReference>
<dbReference type="InterPro" id="IPR000408">
    <property type="entry name" value="Reg_chr_condens"/>
</dbReference>
<evidence type="ECO:0000256" key="3">
    <source>
        <dbReference type="ARBA" id="ARBA00022771"/>
    </source>
</evidence>
<dbReference type="STRING" id="88036.D8SJX8"/>
<dbReference type="Pfam" id="PF01363">
    <property type="entry name" value="FYVE"/>
    <property type="match status" value="1"/>
</dbReference>
<name>D8SJX8_SELML</name>
<dbReference type="Pfam" id="PF25390">
    <property type="entry name" value="WD40_RLD"/>
    <property type="match status" value="1"/>
</dbReference>
<dbReference type="InterPro" id="IPR051210">
    <property type="entry name" value="Ub_ligase/GEF_domain"/>
</dbReference>
<evidence type="ECO:0000259" key="9">
    <source>
        <dbReference type="PROSITE" id="PS50178"/>
    </source>
</evidence>
<evidence type="ECO:0000256" key="8">
    <source>
        <dbReference type="SAM" id="MobiDB-lite"/>
    </source>
</evidence>
<dbReference type="InterPro" id="IPR058923">
    <property type="entry name" value="RCC1-like_dom"/>
</dbReference>
<keyword evidence="3 5" id="KW-0863">Zinc-finger</keyword>
<dbReference type="FunFam" id="2.130.10.30:FF:000028">
    <property type="entry name" value="PH, RCC1 and FYVE domains-containing protein 1"/>
    <property type="match status" value="1"/>
</dbReference>
<accession>D8SJX8</accession>
<feature type="repeat" description="RCC1" evidence="6">
    <location>
        <begin position="313"/>
        <end position="364"/>
    </location>
</feature>
<dbReference type="Pfam" id="PF13713">
    <property type="entry name" value="BRX_N"/>
    <property type="match status" value="1"/>
</dbReference>
<feature type="region of interest" description="Disordered" evidence="8">
    <location>
        <begin position="727"/>
        <end position="751"/>
    </location>
</feature>